<accession>A0AAD7FT81</accession>
<gene>
    <name evidence="1" type="ORF">FB45DRAFT_862897</name>
</gene>
<proteinExistence type="predicted"/>
<dbReference type="AlphaFoldDB" id="A0AAD7FT81"/>
<dbReference type="EMBL" id="JARKIF010000004">
    <property type="protein sequence ID" value="KAJ7641806.1"/>
    <property type="molecule type" value="Genomic_DNA"/>
</dbReference>
<name>A0AAD7FT81_9AGAR</name>
<sequence length="195" mass="21381">MSSGNDPLSSHRRLLLKGHGYPLYASKDGVQIGDVGVVTRDCSFDVFFNIYEPATRGGVPHGFKVVSVDNSEDNLVSQVFPDGTSRTDLASVSLTASRERALKQGESWYDFVREQVEIGRFGSGVQNGELYVITGVKNAQSTTAESQNMFIRGFKIAVRSLPSKLNNDETLSTKSYLKCRTARSFLPTMMNGPPC</sequence>
<protein>
    <submittedName>
        <fullName evidence="1">Uncharacterized protein</fullName>
    </submittedName>
</protein>
<comment type="caution">
    <text evidence="1">The sequence shown here is derived from an EMBL/GenBank/DDBJ whole genome shotgun (WGS) entry which is preliminary data.</text>
</comment>
<keyword evidence="2" id="KW-1185">Reference proteome</keyword>
<evidence type="ECO:0000313" key="2">
    <source>
        <dbReference type="Proteomes" id="UP001221142"/>
    </source>
</evidence>
<dbReference type="Proteomes" id="UP001221142">
    <property type="component" value="Unassembled WGS sequence"/>
</dbReference>
<evidence type="ECO:0000313" key="1">
    <source>
        <dbReference type="EMBL" id="KAJ7641806.1"/>
    </source>
</evidence>
<organism evidence="1 2">
    <name type="scientific">Roridomyces roridus</name>
    <dbReference type="NCBI Taxonomy" id="1738132"/>
    <lineage>
        <taxon>Eukaryota</taxon>
        <taxon>Fungi</taxon>
        <taxon>Dikarya</taxon>
        <taxon>Basidiomycota</taxon>
        <taxon>Agaricomycotina</taxon>
        <taxon>Agaricomycetes</taxon>
        <taxon>Agaricomycetidae</taxon>
        <taxon>Agaricales</taxon>
        <taxon>Marasmiineae</taxon>
        <taxon>Mycenaceae</taxon>
        <taxon>Roridomyces</taxon>
    </lineage>
</organism>
<reference evidence="1" key="1">
    <citation type="submission" date="2023-03" db="EMBL/GenBank/DDBJ databases">
        <title>Massive genome expansion in bonnet fungi (Mycena s.s.) driven by repeated elements and novel gene families across ecological guilds.</title>
        <authorList>
            <consortium name="Lawrence Berkeley National Laboratory"/>
            <person name="Harder C.B."/>
            <person name="Miyauchi S."/>
            <person name="Viragh M."/>
            <person name="Kuo A."/>
            <person name="Thoen E."/>
            <person name="Andreopoulos B."/>
            <person name="Lu D."/>
            <person name="Skrede I."/>
            <person name="Drula E."/>
            <person name="Henrissat B."/>
            <person name="Morin E."/>
            <person name="Kohler A."/>
            <person name="Barry K."/>
            <person name="LaButti K."/>
            <person name="Morin E."/>
            <person name="Salamov A."/>
            <person name="Lipzen A."/>
            <person name="Mereny Z."/>
            <person name="Hegedus B."/>
            <person name="Baldrian P."/>
            <person name="Stursova M."/>
            <person name="Weitz H."/>
            <person name="Taylor A."/>
            <person name="Grigoriev I.V."/>
            <person name="Nagy L.G."/>
            <person name="Martin F."/>
            <person name="Kauserud H."/>
        </authorList>
    </citation>
    <scope>NUCLEOTIDE SEQUENCE</scope>
    <source>
        <strain evidence="1">9284</strain>
    </source>
</reference>